<feature type="transmembrane region" description="Helical" evidence="4">
    <location>
        <begin position="188"/>
        <end position="209"/>
    </location>
</feature>
<feature type="transmembrane region" description="Helical" evidence="4">
    <location>
        <begin position="244"/>
        <end position="264"/>
    </location>
</feature>
<dbReference type="PANTHER" id="PTHR23526:SF1">
    <property type="entry name" value="MAJOR FACILITATOR SUPERFAMILY MFS_1"/>
    <property type="match status" value="1"/>
</dbReference>
<feature type="transmembrane region" description="Helical" evidence="4">
    <location>
        <begin position="309"/>
        <end position="329"/>
    </location>
</feature>
<evidence type="ECO:0000256" key="1">
    <source>
        <dbReference type="ARBA" id="ARBA00022692"/>
    </source>
</evidence>
<keyword evidence="3 4" id="KW-0472">Membrane</keyword>
<proteinExistence type="predicted"/>
<sequence>MEDEAHSQPPQQFRHENWNLFVLALQSVVLRVGWIFKTESVIMPYVVDAISGSGWMRGWLPILSRIGQSVPPLIYAERLRSHSIKKYPLFLTAVGMAVPFLILSVLWWRLEDRQVAWMGPLFLVIYFIFFSATGVNQLAFGTIQGKLVRPNRRGALLGIGGILGSIFAVIAALTWLQDWISMPNYDGFTWVFLFNGVAFLVAGLVSLCCSEHAEESSGLTSYKMIEPFANAWTVFRTDQAFRRAGIVAMLFISSLLVFPHYQWLGMNVIGTSSNDLIVWVIAQNISVGIYSPLLGAVADRFGNRLAIRIGLFAVSFTPVIAILFASGYFPDAEKWYWMTFVLLGLTPVLMRTILNYTLELVGPDRHPQYLSTMRICFAIPFVFSPLVGALMDWIPYEIPFIGVGLLVLTGALMTFRMSEPRFSDDA</sequence>
<feature type="transmembrane region" description="Helical" evidence="4">
    <location>
        <begin position="155"/>
        <end position="176"/>
    </location>
</feature>
<comment type="caution">
    <text evidence="5">The sequence shown here is derived from an EMBL/GenBank/DDBJ whole genome shotgun (WGS) entry which is preliminary data.</text>
</comment>
<dbReference type="PANTHER" id="PTHR23526">
    <property type="entry name" value="INTEGRAL MEMBRANE TRANSPORT PROTEIN-RELATED"/>
    <property type="match status" value="1"/>
</dbReference>
<dbReference type="CDD" id="cd06174">
    <property type="entry name" value="MFS"/>
    <property type="match status" value="1"/>
</dbReference>
<name>A0A5C5WCX4_9PLAN</name>
<feature type="transmembrane region" description="Helical" evidence="4">
    <location>
        <begin position="87"/>
        <end position="108"/>
    </location>
</feature>
<dbReference type="RefSeq" id="WP_146511459.1">
    <property type="nucleotide sequence ID" value="NZ_SIHI01000021.1"/>
</dbReference>
<dbReference type="Pfam" id="PF07690">
    <property type="entry name" value="MFS_1"/>
    <property type="match status" value="1"/>
</dbReference>
<protein>
    <submittedName>
        <fullName evidence="5">Major Facilitator Superfamily protein</fullName>
    </submittedName>
</protein>
<dbReference type="InterPro" id="IPR011701">
    <property type="entry name" value="MFS"/>
</dbReference>
<evidence type="ECO:0000256" key="2">
    <source>
        <dbReference type="ARBA" id="ARBA00022989"/>
    </source>
</evidence>
<dbReference type="InterPro" id="IPR036259">
    <property type="entry name" value="MFS_trans_sf"/>
</dbReference>
<dbReference type="Proteomes" id="UP000317243">
    <property type="component" value="Unassembled WGS sequence"/>
</dbReference>
<dbReference type="Gene3D" id="1.20.1250.20">
    <property type="entry name" value="MFS general substrate transporter like domains"/>
    <property type="match status" value="2"/>
</dbReference>
<feature type="transmembrane region" description="Helical" evidence="4">
    <location>
        <begin position="335"/>
        <end position="354"/>
    </location>
</feature>
<evidence type="ECO:0000256" key="4">
    <source>
        <dbReference type="SAM" id="Phobius"/>
    </source>
</evidence>
<evidence type="ECO:0000256" key="3">
    <source>
        <dbReference type="ARBA" id="ARBA00023136"/>
    </source>
</evidence>
<feature type="transmembrane region" description="Helical" evidence="4">
    <location>
        <begin position="400"/>
        <end position="418"/>
    </location>
</feature>
<keyword evidence="6" id="KW-1185">Reference proteome</keyword>
<keyword evidence="2 4" id="KW-1133">Transmembrane helix</keyword>
<feature type="transmembrane region" description="Helical" evidence="4">
    <location>
        <begin position="276"/>
        <end position="297"/>
    </location>
</feature>
<dbReference type="AlphaFoldDB" id="A0A5C5WCX4"/>
<reference evidence="5 6" key="1">
    <citation type="submission" date="2019-02" db="EMBL/GenBank/DDBJ databases">
        <title>Deep-cultivation of Planctomycetes and their phenomic and genomic characterization uncovers novel biology.</title>
        <authorList>
            <person name="Wiegand S."/>
            <person name="Jogler M."/>
            <person name="Boedeker C."/>
            <person name="Pinto D."/>
            <person name="Vollmers J."/>
            <person name="Rivas-Marin E."/>
            <person name="Kohn T."/>
            <person name="Peeters S.H."/>
            <person name="Heuer A."/>
            <person name="Rast P."/>
            <person name="Oberbeckmann S."/>
            <person name="Bunk B."/>
            <person name="Jeske O."/>
            <person name="Meyerdierks A."/>
            <person name="Storesund J.E."/>
            <person name="Kallscheuer N."/>
            <person name="Luecker S."/>
            <person name="Lage O.M."/>
            <person name="Pohl T."/>
            <person name="Merkel B.J."/>
            <person name="Hornburger P."/>
            <person name="Mueller R.-W."/>
            <person name="Bruemmer F."/>
            <person name="Labrenz M."/>
            <person name="Spormann A.M."/>
            <person name="Op Den Camp H."/>
            <person name="Overmann J."/>
            <person name="Amann R."/>
            <person name="Jetten M.S.M."/>
            <person name="Mascher T."/>
            <person name="Medema M.H."/>
            <person name="Devos D.P."/>
            <person name="Kaster A.-K."/>
            <person name="Ovreas L."/>
            <person name="Rohde M."/>
            <person name="Galperin M.Y."/>
            <person name="Jogler C."/>
        </authorList>
    </citation>
    <scope>NUCLEOTIDE SEQUENCE [LARGE SCALE GENOMIC DNA]</scope>
    <source>
        <strain evidence="5 6">KOR42</strain>
    </source>
</reference>
<keyword evidence="1 4" id="KW-0812">Transmembrane</keyword>
<accession>A0A5C5WCX4</accession>
<dbReference type="EMBL" id="SIHI01000021">
    <property type="protein sequence ID" value="TWT47973.1"/>
    <property type="molecule type" value="Genomic_DNA"/>
</dbReference>
<evidence type="ECO:0000313" key="5">
    <source>
        <dbReference type="EMBL" id="TWT47973.1"/>
    </source>
</evidence>
<feature type="transmembrane region" description="Helical" evidence="4">
    <location>
        <begin position="120"/>
        <end position="143"/>
    </location>
</feature>
<evidence type="ECO:0000313" key="6">
    <source>
        <dbReference type="Proteomes" id="UP000317243"/>
    </source>
</evidence>
<dbReference type="SUPFAM" id="SSF103473">
    <property type="entry name" value="MFS general substrate transporter"/>
    <property type="match status" value="1"/>
</dbReference>
<dbReference type="OrthoDB" id="238795at2"/>
<gene>
    <name evidence="5" type="ORF">KOR42_40570</name>
</gene>
<feature type="transmembrane region" description="Helical" evidence="4">
    <location>
        <begin position="375"/>
        <end position="394"/>
    </location>
</feature>
<dbReference type="GO" id="GO:0022857">
    <property type="term" value="F:transmembrane transporter activity"/>
    <property type="evidence" value="ECO:0007669"/>
    <property type="project" value="InterPro"/>
</dbReference>
<organism evidence="5 6">
    <name type="scientific">Thalassoglobus neptunius</name>
    <dbReference type="NCBI Taxonomy" id="1938619"/>
    <lineage>
        <taxon>Bacteria</taxon>
        <taxon>Pseudomonadati</taxon>
        <taxon>Planctomycetota</taxon>
        <taxon>Planctomycetia</taxon>
        <taxon>Planctomycetales</taxon>
        <taxon>Planctomycetaceae</taxon>
        <taxon>Thalassoglobus</taxon>
    </lineage>
</organism>
<dbReference type="InterPro" id="IPR052528">
    <property type="entry name" value="Sugar_transport-like"/>
</dbReference>